<comment type="caution">
    <text evidence="20">The sequence shown here is derived from an EMBL/GenBank/DDBJ whole genome shotgun (WGS) entry which is preliminary data.</text>
</comment>
<dbReference type="Pfam" id="PF01588">
    <property type="entry name" value="tRNA_bind"/>
    <property type="match status" value="1"/>
</dbReference>
<dbReference type="Pfam" id="PF03483">
    <property type="entry name" value="B3_4"/>
    <property type="match status" value="1"/>
</dbReference>
<dbReference type="InterPro" id="IPR005147">
    <property type="entry name" value="tRNA_synthase_B5-dom"/>
</dbReference>
<evidence type="ECO:0000256" key="8">
    <source>
        <dbReference type="ARBA" id="ARBA00022741"/>
    </source>
</evidence>
<evidence type="ECO:0000256" key="7">
    <source>
        <dbReference type="ARBA" id="ARBA00022723"/>
    </source>
</evidence>
<feature type="domain" description="B5" evidence="19">
    <location>
        <begin position="410"/>
        <end position="486"/>
    </location>
</feature>
<dbReference type="PANTHER" id="PTHR10947:SF0">
    <property type="entry name" value="PHENYLALANINE--TRNA LIGASE BETA SUBUNIT"/>
    <property type="match status" value="1"/>
</dbReference>
<feature type="binding site" evidence="15">
    <location>
        <position position="464"/>
    </location>
    <ligand>
        <name>Mg(2+)</name>
        <dbReference type="ChEBI" id="CHEBI:18420"/>
        <note>shared with alpha subunit</note>
    </ligand>
</feature>
<dbReference type="InterPro" id="IPR033714">
    <property type="entry name" value="tRNA_bind_bactPheRS"/>
</dbReference>
<dbReference type="Gene3D" id="3.30.70.380">
    <property type="entry name" value="Ferrodoxin-fold anticodon-binding domain"/>
    <property type="match status" value="1"/>
</dbReference>
<dbReference type="InterPro" id="IPR012340">
    <property type="entry name" value="NA-bd_OB-fold"/>
</dbReference>
<dbReference type="InterPro" id="IPR020825">
    <property type="entry name" value="Phe-tRNA_synthase-like_B3/B4"/>
</dbReference>
<evidence type="ECO:0000256" key="16">
    <source>
        <dbReference type="PROSITE-ProRule" id="PRU00209"/>
    </source>
</evidence>
<feature type="binding site" evidence="15">
    <location>
        <position position="473"/>
    </location>
    <ligand>
        <name>Mg(2+)</name>
        <dbReference type="ChEBI" id="CHEBI:18420"/>
        <note>shared with alpha subunit</note>
    </ligand>
</feature>
<dbReference type="InterPro" id="IPR009061">
    <property type="entry name" value="DNA-bd_dom_put_sf"/>
</dbReference>
<dbReference type="CDD" id="cd00769">
    <property type="entry name" value="PheRS_beta_core"/>
    <property type="match status" value="1"/>
</dbReference>
<dbReference type="GO" id="GO:0004826">
    <property type="term" value="F:phenylalanine-tRNA ligase activity"/>
    <property type="evidence" value="ECO:0007669"/>
    <property type="project" value="UniProtKB-UniRule"/>
</dbReference>
<evidence type="ECO:0000256" key="2">
    <source>
        <dbReference type="ARBA" id="ARBA00008653"/>
    </source>
</evidence>
<evidence type="ECO:0000256" key="1">
    <source>
        <dbReference type="ARBA" id="ARBA00004496"/>
    </source>
</evidence>
<evidence type="ECO:0000256" key="13">
    <source>
        <dbReference type="ARBA" id="ARBA00023146"/>
    </source>
</evidence>
<dbReference type="InterPro" id="IPR002547">
    <property type="entry name" value="tRNA-bd_dom"/>
</dbReference>
<evidence type="ECO:0000313" key="20">
    <source>
        <dbReference type="EMBL" id="GHB58712.1"/>
    </source>
</evidence>
<dbReference type="GO" id="GO:0009328">
    <property type="term" value="C:phenylalanine-tRNA ligase complex"/>
    <property type="evidence" value="ECO:0007669"/>
    <property type="project" value="TreeGrafter"/>
</dbReference>
<gene>
    <name evidence="15 20" type="primary">pheT</name>
    <name evidence="20" type="ORF">GCM10007390_10280</name>
</gene>
<dbReference type="EC" id="6.1.1.20" evidence="15"/>
<evidence type="ECO:0000256" key="15">
    <source>
        <dbReference type="HAMAP-Rule" id="MF_00283"/>
    </source>
</evidence>
<dbReference type="SMART" id="SM00873">
    <property type="entry name" value="B3_4"/>
    <property type="match status" value="1"/>
</dbReference>
<evidence type="ECO:0000259" key="17">
    <source>
        <dbReference type="PROSITE" id="PS50886"/>
    </source>
</evidence>
<evidence type="ECO:0000259" key="18">
    <source>
        <dbReference type="PROSITE" id="PS51447"/>
    </source>
</evidence>
<organism evidence="20 21">
    <name type="scientific">Persicitalea jodogahamensis</name>
    <dbReference type="NCBI Taxonomy" id="402147"/>
    <lineage>
        <taxon>Bacteria</taxon>
        <taxon>Pseudomonadati</taxon>
        <taxon>Bacteroidota</taxon>
        <taxon>Cytophagia</taxon>
        <taxon>Cytophagales</taxon>
        <taxon>Spirosomataceae</taxon>
        <taxon>Persicitalea</taxon>
    </lineage>
</organism>
<dbReference type="Gene3D" id="3.30.930.10">
    <property type="entry name" value="Bira Bifunctional Protein, Domain 2"/>
    <property type="match status" value="1"/>
</dbReference>
<keyword evidence="7 15" id="KW-0479">Metal-binding</keyword>
<dbReference type="FunFam" id="3.50.40.10:FF:000001">
    <property type="entry name" value="Phenylalanine--tRNA ligase beta subunit"/>
    <property type="match status" value="1"/>
</dbReference>
<protein>
    <recommendedName>
        <fullName evidence="15">Phenylalanine--tRNA ligase beta subunit</fullName>
        <ecNumber evidence="15">6.1.1.20</ecNumber>
    </recommendedName>
    <alternativeName>
        <fullName evidence="15">Phenylalanyl-tRNA synthetase beta subunit</fullName>
        <shortName evidence="15">PheRS</shortName>
    </alternativeName>
</protein>
<dbReference type="Pfam" id="PF03484">
    <property type="entry name" value="B5"/>
    <property type="match status" value="1"/>
</dbReference>
<dbReference type="GO" id="GO:0006432">
    <property type="term" value="P:phenylalanyl-tRNA aminoacylation"/>
    <property type="evidence" value="ECO:0007669"/>
    <property type="project" value="UniProtKB-UniRule"/>
</dbReference>
<comment type="subunit">
    <text evidence="3 15">Tetramer of two alpha and two beta subunits.</text>
</comment>
<dbReference type="GO" id="GO:0005524">
    <property type="term" value="F:ATP binding"/>
    <property type="evidence" value="ECO:0007669"/>
    <property type="project" value="UniProtKB-UniRule"/>
</dbReference>
<evidence type="ECO:0000256" key="10">
    <source>
        <dbReference type="ARBA" id="ARBA00022842"/>
    </source>
</evidence>
<keyword evidence="12 15" id="KW-0648">Protein biosynthesis</keyword>
<dbReference type="Pfam" id="PF17759">
    <property type="entry name" value="tRNA_synthFbeta"/>
    <property type="match status" value="1"/>
</dbReference>
<comment type="cofactor">
    <cofactor evidence="15">
        <name>Mg(2+)</name>
        <dbReference type="ChEBI" id="CHEBI:18420"/>
    </cofactor>
    <text evidence="15">Binds 2 magnesium ions per tetramer.</text>
</comment>
<dbReference type="GO" id="GO:0000049">
    <property type="term" value="F:tRNA binding"/>
    <property type="evidence" value="ECO:0007669"/>
    <property type="project" value="UniProtKB-UniRule"/>
</dbReference>
<keyword evidence="4 15" id="KW-0963">Cytoplasm</keyword>
<evidence type="ECO:0000256" key="5">
    <source>
        <dbReference type="ARBA" id="ARBA00022555"/>
    </source>
</evidence>
<dbReference type="InterPro" id="IPR036690">
    <property type="entry name" value="Fdx_antiC-bd_sf"/>
</dbReference>
<keyword evidence="5 16" id="KW-0820">tRNA-binding</keyword>
<dbReference type="Gene3D" id="3.30.56.10">
    <property type="match status" value="2"/>
</dbReference>
<dbReference type="EMBL" id="BMXF01000001">
    <property type="protein sequence ID" value="GHB58712.1"/>
    <property type="molecule type" value="Genomic_DNA"/>
</dbReference>
<evidence type="ECO:0000256" key="4">
    <source>
        <dbReference type="ARBA" id="ARBA00022490"/>
    </source>
</evidence>
<feature type="binding site" evidence="15">
    <location>
        <position position="470"/>
    </location>
    <ligand>
        <name>Mg(2+)</name>
        <dbReference type="ChEBI" id="CHEBI:18420"/>
        <note>shared with alpha subunit</note>
    </ligand>
</feature>
<keyword evidence="9 15" id="KW-0067">ATP-binding</keyword>
<accession>A0A8J3D6T5</accession>
<comment type="subcellular location">
    <subcellularLocation>
        <location evidence="1 15">Cytoplasm</location>
    </subcellularLocation>
</comment>
<dbReference type="RefSeq" id="WP_189563260.1">
    <property type="nucleotide sequence ID" value="NZ_BMXF01000001.1"/>
</dbReference>
<dbReference type="SUPFAM" id="SSF50249">
    <property type="entry name" value="Nucleic acid-binding proteins"/>
    <property type="match status" value="1"/>
</dbReference>
<dbReference type="NCBIfam" id="NF045760">
    <property type="entry name" value="YtpR"/>
    <property type="match status" value="1"/>
</dbReference>
<evidence type="ECO:0000256" key="12">
    <source>
        <dbReference type="ARBA" id="ARBA00022917"/>
    </source>
</evidence>
<feature type="domain" description="TRNA-binding" evidence="17">
    <location>
        <begin position="42"/>
        <end position="156"/>
    </location>
</feature>
<comment type="catalytic activity">
    <reaction evidence="14 15">
        <text>tRNA(Phe) + L-phenylalanine + ATP = L-phenylalanyl-tRNA(Phe) + AMP + diphosphate + H(+)</text>
        <dbReference type="Rhea" id="RHEA:19413"/>
        <dbReference type="Rhea" id="RHEA-COMP:9668"/>
        <dbReference type="Rhea" id="RHEA-COMP:9699"/>
        <dbReference type="ChEBI" id="CHEBI:15378"/>
        <dbReference type="ChEBI" id="CHEBI:30616"/>
        <dbReference type="ChEBI" id="CHEBI:33019"/>
        <dbReference type="ChEBI" id="CHEBI:58095"/>
        <dbReference type="ChEBI" id="CHEBI:78442"/>
        <dbReference type="ChEBI" id="CHEBI:78531"/>
        <dbReference type="ChEBI" id="CHEBI:456215"/>
        <dbReference type="EC" id="6.1.1.20"/>
    </reaction>
</comment>
<evidence type="ECO:0000256" key="6">
    <source>
        <dbReference type="ARBA" id="ARBA00022598"/>
    </source>
</evidence>
<evidence type="ECO:0000256" key="11">
    <source>
        <dbReference type="ARBA" id="ARBA00022884"/>
    </source>
</evidence>
<evidence type="ECO:0000256" key="14">
    <source>
        <dbReference type="ARBA" id="ARBA00049255"/>
    </source>
</evidence>
<keyword evidence="11 16" id="KW-0694">RNA-binding</keyword>
<dbReference type="Gene3D" id="2.40.50.140">
    <property type="entry name" value="Nucleic acid-binding proteins"/>
    <property type="match status" value="1"/>
</dbReference>
<dbReference type="HAMAP" id="MF_00283">
    <property type="entry name" value="Phe_tRNA_synth_beta1"/>
    <property type="match status" value="1"/>
</dbReference>
<dbReference type="InterPro" id="IPR005121">
    <property type="entry name" value="Fdx_antiC-bd"/>
</dbReference>
<dbReference type="GO" id="GO:0000287">
    <property type="term" value="F:magnesium ion binding"/>
    <property type="evidence" value="ECO:0007669"/>
    <property type="project" value="UniProtKB-UniRule"/>
</dbReference>
<dbReference type="SUPFAM" id="SSF56037">
    <property type="entry name" value="PheT/TilS domain"/>
    <property type="match status" value="1"/>
</dbReference>
<dbReference type="SMART" id="SM00896">
    <property type="entry name" value="FDX-ACB"/>
    <property type="match status" value="1"/>
</dbReference>
<dbReference type="SUPFAM" id="SSF54991">
    <property type="entry name" value="Anticodon-binding domain of PheRS"/>
    <property type="match status" value="1"/>
</dbReference>
<dbReference type="SUPFAM" id="SSF55681">
    <property type="entry name" value="Class II aaRS and biotin synthetases"/>
    <property type="match status" value="1"/>
</dbReference>
<keyword evidence="21" id="KW-1185">Reference proteome</keyword>
<dbReference type="InterPro" id="IPR041616">
    <property type="entry name" value="PheRS_beta_core"/>
</dbReference>
<evidence type="ECO:0000259" key="19">
    <source>
        <dbReference type="PROSITE" id="PS51483"/>
    </source>
</evidence>
<dbReference type="PROSITE" id="PS51447">
    <property type="entry name" value="FDX_ACB"/>
    <property type="match status" value="1"/>
</dbReference>
<dbReference type="InterPro" id="IPR045864">
    <property type="entry name" value="aa-tRNA-synth_II/BPL/LPL"/>
</dbReference>
<dbReference type="Pfam" id="PF03147">
    <property type="entry name" value="FDX-ACB"/>
    <property type="match status" value="1"/>
</dbReference>
<keyword evidence="8 15" id="KW-0547">Nucleotide-binding</keyword>
<dbReference type="PROSITE" id="PS51483">
    <property type="entry name" value="B5"/>
    <property type="match status" value="1"/>
</dbReference>
<dbReference type="InterPro" id="IPR045060">
    <property type="entry name" value="Phe-tRNA-ligase_IIc_bsu"/>
</dbReference>
<dbReference type="InterPro" id="IPR004532">
    <property type="entry name" value="Phe-tRNA-ligase_IIc_bsu_bact"/>
</dbReference>
<dbReference type="Proteomes" id="UP000598271">
    <property type="component" value="Unassembled WGS sequence"/>
</dbReference>
<feature type="binding site" evidence="15">
    <location>
        <position position="474"/>
    </location>
    <ligand>
        <name>Mg(2+)</name>
        <dbReference type="ChEBI" id="CHEBI:18420"/>
        <note>shared with alpha subunit</note>
    </ligand>
</feature>
<evidence type="ECO:0000256" key="3">
    <source>
        <dbReference type="ARBA" id="ARBA00011209"/>
    </source>
</evidence>
<name>A0A8J3D6T5_9BACT</name>
<reference evidence="20 21" key="1">
    <citation type="journal article" date="2014" name="Int. J. Syst. Evol. Microbiol.">
        <title>Complete genome sequence of Corynebacterium casei LMG S-19264T (=DSM 44701T), isolated from a smear-ripened cheese.</title>
        <authorList>
            <consortium name="US DOE Joint Genome Institute (JGI-PGF)"/>
            <person name="Walter F."/>
            <person name="Albersmeier A."/>
            <person name="Kalinowski J."/>
            <person name="Ruckert C."/>
        </authorList>
    </citation>
    <scope>NUCLEOTIDE SEQUENCE [LARGE SCALE GENOMIC DNA]</scope>
    <source>
        <strain evidence="20 21">KCTC 12866</strain>
    </source>
</reference>
<dbReference type="AlphaFoldDB" id="A0A8J3D6T5"/>
<comment type="similarity">
    <text evidence="2 15">Belongs to the phenylalanyl-tRNA synthetase beta subunit family. Type 1 subfamily.</text>
</comment>
<dbReference type="SUPFAM" id="SSF46955">
    <property type="entry name" value="Putative DNA-binding domain"/>
    <property type="match status" value="1"/>
</dbReference>
<dbReference type="FunFam" id="2.40.50.140:FF:000045">
    <property type="entry name" value="Phenylalanine--tRNA ligase beta subunit"/>
    <property type="match status" value="1"/>
</dbReference>
<dbReference type="InterPro" id="IPR005146">
    <property type="entry name" value="B3/B4_tRNA-bd"/>
</dbReference>
<proteinExistence type="inferred from homology"/>
<keyword evidence="13 15" id="KW-0030">Aminoacyl-tRNA synthetase</keyword>
<evidence type="ECO:0000313" key="21">
    <source>
        <dbReference type="Proteomes" id="UP000598271"/>
    </source>
</evidence>
<keyword evidence="6 15" id="KW-0436">Ligase</keyword>
<dbReference type="Gene3D" id="3.50.40.10">
    <property type="entry name" value="Phenylalanyl-trna Synthetase, Chain B, domain 3"/>
    <property type="match status" value="1"/>
</dbReference>
<dbReference type="SMART" id="SM00874">
    <property type="entry name" value="B5"/>
    <property type="match status" value="1"/>
</dbReference>
<evidence type="ECO:0000256" key="9">
    <source>
        <dbReference type="ARBA" id="ARBA00022840"/>
    </source>
</evidence>
<dbReference type="PANTHER" id="PTHR10947">
    <property type="entry name" value="PHENYLALANYL-TRNA SYNTHETASE BETA CHAIN AND LEUCINE-RICH REPEAT-CONTAINING PROTEIN 47"/>
    <property type="match status" value="1"/>
</dbReference>
<keyword evidence="10 15" id="KW-0460">Magnesium</keyword>
<feature type="domain" description="FDX-ACB" evidence="18">
    <location>
        <begin position="711"/>
        <end position="803"/>
    </location>
</feature>
<dbReference type="PROSITE" id="PS50886">
    <property type="entry name" value="TRBD"/>
    <property type="match status" value="1"/>
</dbReference>
<sequence>MKTSYKWLKTLLPINESPEEIGKLLTGTGLEVEGIEEVETIKGGLRDVVIGEVLTCAKHPDADKLSITTVDVGRENPLDIVCGAPNVAVGQKVVVATVGATLHPLGSDQPLVIKKAKIRGAVSEGMICAEDELGTGTSHAGILVLDTDVPNGTPAAGYFGVESDHVFEIGLTPNRADAASHFGVARDLKAVLDRDIALPVVDEFAVNNHDLPMGVVVENAAAAPRYCGLTVSNLTVKESPEWLRQRLTAIGVRPINNVVDITNYVCHELGQPMHAFDAAAVTGNQIIVKTLPESTPFTTLDGVERKLAADDLMICNAEEPMCIAGVFGGTRSGVTFGTTAIFLESAYFSPDWIRRTAQRHSLKTDASFRYERGTDPNMPLFALKRAALLLKEIAGGVVSSDVVDLYPEPIADFVVAVKYSNINRLIGKELERSLIKSILEKLDIRIEGENEKGFRAIVPPYRVDVQREADIIEEILRIYGFDNVELSPALGSDYLSDFPLNDPDKLRLRCSETLAANGFFEIINNSLTKPEGQTTLADELPGEPVKILNYLSEDLSELRQTMLFGGLETLAYNVNRRQADLKLFEFGKTYHKKDGKYVEKGHLCVFITGDVAAESWFEKSRDVAFHDLAGAVQRVLTAMKVKGTETGKINNKIFQSGLELTLNKKTLVSLGLVQSALTKKAGLKKPVWYADLDWDYLLKQYSPVVQYEEVTRFPEVRRDLSLVLEKSVSFDQLKQIAHRTERKLLREVNVFDVFEGESLGGKKAYALSFILQDEQQTLTDKVIDKTMQRLMTSFEKDLGAVIRK</sequence>
<dbReference type="CDD" id="cd02796">
    <property type="entry name" value="tRNA_bind_bactPheRS"/>
    <property type="match status" value="1"/>
</dbReference>
<dbReference type="NCBIfam" id="TIGR00472">
    <property type="entry name" value="pheT_bact"/>
    <property type="match status" value="1"/>
</dbReference>